<evidence type="ECO:0000256" key="5">
    <source>
        <dbReference type="SAM" id="MobiDB-lite"/>
    </source>
</evidence>
<dbReference type="InterPro" id="IPR005828">
    <property type="entry name" value="MFS_sugar_transport-like"/>
</dbReference>
<dbReference type="SUPFAM" id="SSF103473">
    <property type="entry name" value="MFS general substrate transporter"/>
    <property type="match status" value="1"/>
</dbReference>
<reference evidence="7 8" key="2">
    <citation type="submission" date="2018-11" db="EMBL/GenBank/DDBJ databases">
        <authorList>
            <consortium name="Pathogen Informatics"/>
        </authorList>
    </citation>
    <scope>NUCLEOTIDE SEQUENCE [LARGE SCALE GENOMIC DNA]</scope>
</reference>
<feature type="transmembrane region" description="Helical" evidence="6">
    <location>
        <begin position="558"/>
        <end position="575"/>
    </location>
</feature>
<proteinExistence type="predicted"/>
<dbReference type="InterPro" id="IPR036259">
    <property type="entry name" value="MFS_trans_sf"/>
</dbReference>
<evidence type="ECO:0000256" key="1">
    <source>
        <dbReference type="ARBA" id="ARBA00004141"/>
    </source>
</evidence>
<dbReference type="Gene3D" id="1.20.1250.20">
    <property type="entry name" value="MFS general substrate transporter like domains"/>
    <property type="match status" value="1"/>
</dbReference>
<protein>
    <submittedName>
        <fullName evidence="9">MFS domain-containing protein</fullName>
    </submittedName>
</protein>
<feature type="transmembrane region" description="Helical" evidence="6">
    <location>
        <begin position="296"/>
        <end position="315"/>
    </location>
</feature>
<dbReference type="EMBL" id="UZAE01000434">
    <property type="protein sequence ID" value="VDN97064.1"/>
    <property type="molecule type" value="Genomic_DNA"/>
</dbReference>
<comment type="subcellular location">
    <subcellularLocation>
        <location evidence="1">Membrane</location>
        <topology evidence="1">Multi-pass membrane protein</topology>
    </subcellularLocation>
</comment>
<reference evidence="9" key="1">
    <citation type="submission" date="2017-02" db="UniProtKB">
        <authorList>
            <consortium name="WormBaseParasite"/>
        </authorList>
    </citation>
    <scope>IDENTIFICATION</scope>
</reference>
<feature type="region of interest" description="Disordered" evidence="5">
    <location>
        <begin position="598"/>
        <end position="625"/>
    </location>
</feature>
<feature type="transmembrane region" description="Helical" evidence="6">
    <location>
        <begin position="178"/>
        <end position="198"/>
    </location>
</feature>
<feature type="region of interest" description="Disordered" evidence="5">
    <location>
        <begin position="1"/>
        <end position="25"/>
    </location>
</feature>
<sequence length="647" mass="72309">MSNTPKQSELKSPSNEDGGGGNSGNVFGFPHKVDLDHVLKHHAGNIGFVQIIMVIMSALTLPPGIIFPVFGNTELPHRCRLEPEVEKELARRFSRSSEDTFNSIATLVGPWPSSNSSSFVNWHGFGCKRYLVPLMSVTQNTTRLLTIPCNNGYVYKYSSDQYPGGIINEWDLVCDRAWMGPFSTAMYMVGMLVGFISGGMAGDYFGRRQAALVACLFEAVSIITVSLSANFWLYTTFRFVLASASSVKITVLLVLCMEVTTPRPRSIINGIWAFIQYFLLRVFLSPLAYWFPRWQWLHGAACMLSFLSFPSIYMFPESPGWLLSQHRQLDALHEIYKIYLANRKLKWNNNEEPALTEDAFINLIRQECAVIKPASPSAQEGIPSKSEFQNTRKPSKNGNIITLTLQCVLLFAGQLATTYGLLFYGNALQANIYLVNFLNSTTQVPATVIFVLLHHYCRKRKIPIVIMYVGSMIGLSIAAIYNLVVRPKSDFVLNICINLSLIFLNSAMNMVYMYVLELFPSEARSLGLGVASGFGRLGGVLCPIINTLQSKNFHESPIFIYIGIHILLLVNSVCLPDTCGRSLHHSFDLNRAEELGMRRETEVSDDSTIQGDEEEKDGDTPNWTSKLDDTIASTHVIQSTSHINDDF</sequence>
<name>A0A0R3T2M7_RODNA</name>
<evidence type="ECO:0000256" key="3">
    <source>
        <dbReference type="ARBA" id="ARBA00022989"/>
    </source>
</evidence>
<dbReference type="STRING" id="102285.A0A0R3T2M7"/>
<keyword evidence="4 6" id="KW-0472">Membrane</keyword>
<feature type="transmembrane region" description="Helical" evidence="6">
    <location>
        <begin position="239"/>
        <end position="259"/>
    </location>
</feature>
<keyword evidence="8" id="KW-1185">Reference proteome</keyword>
<evidence type="ECO:0000313" key="7">
    <source>
        <dbReference type="EMBL" id="VDN97064.1"/>
    </source>
</evidence>
<dbReference type="OrthoDB" id="5141738at2759"/>
<gene>
    <name evidence="7" type="ORF">HNAJ_LOCUS1205</name>
</gene>
<dbReference type="PANTHER" id="PTHR24064">
    <property type="entry name" value="SOLUTE CARRIER FAMILY 22 MEMBER"/>
    <property type="match status" value="1"/>
</dbReference>
<organism evidence="9">
    <name type="scientific">Rodentolepis nana</name>
    <name type="common">Dwarf tapeworm</name>
    <name type="synonym">Hymenolepis nana</name>
    <dbReference type="NCBI Taxonomy" id="102285"/>
    <lineage>
        <taxon>Eukaryota</taxon>
        <taxon>Metazoa</taxon>
        <taxon>Spiralia</taxon>
        <taxon>Lophotrochozoa</taxon>
        <taxon>Platyhelminthes</taxon>
        <taxon>Cestoda</taxon>
        <taxon>Eucestoda</taxon>
        <taxon>Cyclophyllidea</taxon>
        <taxon>Hymenolepididae</taxon>
        <taxon>Rodentolepis</taxon>
    </lineage>
</organism>
<evidence type="ECO:0000256" key="4">
    <source>
        <dbReference type="ARBA" id="ARBA00023136"/>
    </source>
</evidence>
<feature type="transmembrane region" description="Helical" evidence="6">
    <location>
        <begin position="465"/>
        <end position="485"/>
    </location>
</feature>
<dbReference type="AlphaFoldDB" id="A0A0R3T2M7"/>
<accession>A0A0R3T2M7</accession>
<dbReference type="Pfam" id="PF00083">
    <property type="entry name" value="Sugar_tr"/>
    <property type="match status" value="1"/>
</dbReference>
<keyword evidence="3 6" id="KW-1133">Transmembrane helix</keyword>
<evidence type="ECO:0000313" key="8">
    <source>
        <dbReference type="Proteomes" id="UP000278807"/>
    </source>
</evidence>
<dbReference type="Proteomes" id="UP000278807">
    <property type="component" value="Unassembled WGS sequence"/>
</dbReference>
<feature type="transmembrane region" description="Helical" evidence="6">
    <location>
        <begin position="48"/>
        <end position="70"/>
    </location>
</feature>
<keyword evidence="2 6" id="KW-0812">Transmembrane</keyword>
<evidence type="ECO:0000256" key="2">
    <source>
        <dbReference type="ARBA" id="ARBA00022692"/>
    </source>
</evidence>
<evidence type="ECO:0000256" key="6">
    <source>
        <dbReference type="SAM" id="Phobius"/>
    </source>
</evidence>
<feature type="compositionally biased region" description="Polar residues" evidence="5">
    <location>
        <begin position="1"/>
        <end position="15"/>
    </location>
</feature>
<dbReference type="GO" id="GO:0016020">
    <property type="term" value="C:membrane"/>
    <property type="evidence" value="ECO:0007669"/>
    <property type="project" value="UniProtKB-SubCell"/>
</dbReference>
<evidence type="ECO:0000313" key="9">
    <source>
        <dbReference type="WBParaSite" id="HNAJ_0000120501-mRNA-1"/>
    </source>
</evidence>
<dbReference type="WBParaSite" id="HNAJ_0000120501-mRNA-1">
    <property type="protein sequence ID" value="HNAJ_0000120501-mRNA-1"/>
    <property type="gene ID" value="HNAJ_0000120501"/>
</dbReference>
<feature type="transmembrane region" description="Helical" evidence="6">
    <location>
        <begin position="491"/>
        <end position="514"/>
    </location>
</feature>
<feature type="transmembrane region" description="Helical" evidence="6">
    <location>
        <begin position="271"/>
        <end position="290"/>
    </location>
</feature>
<feature type="transmembrane region" description="Helical" evidence="6">
    <location>
        <begin position="400"/>
        <end position="424"/>
    </location>
</feature>
<feature type="transmembrane region" description="Helical" evidence="6">
    <location>
        <begin position="430"/>
        <end position="453"/>
    </location>
</feature>
<feature type="transmembrane region" description="Helical" evidence="6">
    <location>
        <begin position="210"/>
        <end position="233"/>
    </location>
</feature>
<dbReference type="GO" id="GO:0022857">
    <property type="term" value="F:transmembrane transporter activity"/>
    <property type="evidence" value="ECO:0007669"/>
    <property type="project" value="InterPro"/>
</dbReference>